<accession>A0ABY5F3T0</accession>
<gene>
    <name evidence="2" type="ORF">NLU04_07690</name>
</gene>
<feature type="region of interest" description="Disordered" evidence="1">
    <location>
        <begin position="1"/>
        <end position="39"/>
    </location>
</feature>
<keyword evidence="3" id="KW-1185">Reference proteome</keyword>
<evidence type="ECO:0000256" key="1">
    <source>
        <dbReference type="SAM" id="MobiDB-lite"/>
    </source>
</evidence>
<evidence type="ECO:0000313" key="3">
    <source>
        <dbReference type="Proteomes" id="UP001058236"/>
    </source>
</evidence>
<dbReference type="RefSeq" id="WP_255238805.1">
    <property type="nucleotide sequence ID" value="NZ_CP101397.1"/>
</dbReference>
<protein>
    <submittedName>
        <fullName evidence="2">Uncharacterized protein</fullName>
    </submittedName>
</protein>
<sequence length="298" mass="32178">MSLSSCSSGEKERKLPEPEVEVGAARDAGDGQELRLPLDPYSASPVQAEILDRAQGVLKAKCMKRYGFSYAPPPLPKTDPVEGIGNRYGISDPAVAAKFGYGGPDAGVQAEEPPLGEKESFVLNGPDELDPDSLPDSQEEVDALAAGGSAKIVNGVAVPPGGCLRESFLKLYAPQAGAVDIIFTQNLERESFARSRSDSRVKEAASAWSACMRKSGYEVSDPMNPGNELNLTEDLSGEEAVATAVKDVDCKKRTNFIRRWFEVESAYQREILEREAETLKKAKAEHEARMRLAASLVK</sequence>
<reference evidence="2" key="1">
    <citation type="submission" date="2022-07" db="EMBL/GenBank/DDBJ databases">
        <title>Genomic of Streptomyces cavourensis F2.</title>
        <authorList>
            <person name="Hu S."/>
            <person name="Liang W."/>
        </authorList>
    </citation>
    <scope>NUCLEOTIDE SEQUENCE</scope>
    <source>
        <strain evidence="2">F2</strain>
    </source>
</reference>
<proteinExistence type="predicted"/>
<dbReference type="Proteomes" id="UP001058236">
    <property type="component" value="Chromosome"/>
</dbReference>
<organism evidence="2 3">
    <name type="scientific">Streptomyces cavourensis</name>
    <dbReference type="NCBI Taxonomy" id="67258"/>
    <lineage>
        <taxon>Bacteria</taxon>
        <taxon>Bacillati</taxon>
        <taxon>Actinomycetota</taxon>
        <taxon>Actinomycetes</taxon>
        <taxon>Kitasatosporales</taxon>
        <taxon>Streptomycetaceae</taxon>
        <taxon>Streptomyces</taxon>
    </lineage>
</organism>
<dbReference type="EMBL" id="CP101397">
    <property type="protein sequence ID" value="UTR78339.1"/>
    <property type="molecule type" value="Genomic_DNA"/>
</dbReference>
<evidence type="ECO:0000313" key="2">
    <source>
        <dbReference type="EMBL" id="UTR78339.1"/>
    </source>
</evidence>
<name>A0ABY5F3T0_9ACTN</name>